<evidence type="ECO:0000256" key="1">
    <source>
        <dbReference type="ARBA" id="ARBA00001274"/>
    </source>
</evidence>
<keyword evidence="6" id="KW-0456">Lyase</keyword>
<dbReference type="AlphaFoldDB" id="A0A2T0ZRW1"/>
<dbReference type="FunFam" id="3.40.50.1100:FF:000005">
    <property type="entry name" value="Threonine dehydratase catabolic"/>
    <property type="match status" value="1"/>
</dbReference>
<dbReference type="GO" id="GO:0004794">
    <property type="term" value="F:threonine deaminase activity"/>
    <property type="evidence" value="ECO:0007669"/>
    <property type="project" value="UniProtKB-EC"/>
</dbReference>
<dbReference type="RefSeq" id="WP_106350491.1">
    <property type="nucleotide sequence ID" value="NZ_PVUE01000019.1"/>
</dbReference>
<evidence type="ECO:0000256" key="3">
    <source>
        <dbReference type="ARBA" id="ARBA00010869"/>
    </source>
</evidence>
<comment type="cofactor">
    <cofactor evidence="2">
        <name>pyridoxal 5'-phosphate</name>
        <dbReference type="ChEBI" id="CHEBI:597326"/>
    </cofactor>
</comment>
<dbReference type="SUPFAM" id="SSF53686">
    <property type="entry name" value="Tryptophan synthase beta subunit-like PLP-dependent enzymes"/>
    <property type="match status" value="1"/>
</dbReference>
<feature type="domain" description="Tryptophan synthase beta chain-like PALP" evidence="9">
    <location>
        <begin position="20"/>
        <end position="302"/>
    </location>
</feature>
<protein>
    <recommendedName>
        <fullName evidence="4">threonine ammonia-lyase</fullName>
        <ecNumber evidence="4">4.3.1.19</ecNumber>
    </recommendedName>
    <alternativeName>
        <fullName evidence="8">Threonine deaminase</fullName>
    </alternativeName>
</protein>
<reference evidence="10 11" key="1">
    <citation type="submission" date="2018-03" db="EMBL/GenBank/DDBJ databases">
        <title>Genomic Encyclopedia of Archaeal and Bacterial Type Strains, Phase II (KMG-II): from individual species to whole genera.</title>
        <authorList>
            <person name="Goeker M."/>
        </authorList>
    </citation>
    <scope>NUCLEOTIDE SEQUENCE [LARGE SCALE GENOMIC DNA]</scope>
    <source>
        <strain evidence="10 11">DSM 100065</strain>
    </source>
</reference>
<dbReference type="EC" id="4.3.1.19" evidence="4"/>
<evidence type="ECO:0000256" key="6">
    <source>
        <dbReference type="ARBA" id="ARBA00023239"/>
    </source>
</evidence>
<dbReference type="InterPro" id="IPR001926">
    <property type="entry name" value="TrpB-like_PALP"/>
</dbReference>
<evidence type="ECO:0000313" key="10">
    <source>
        <dbReference type="EMBL" id="PRZ39089.1"/>
    </source>
</evidence>
<organism evidence="10 11">
    <name type="scientific">Antricoccus suffuscus</name>
    <dbReference type="NCBI Taxonomy" id="1629062"/>
    <lineage>
        <taxon>Bacteria</taxon>
        <taxon>Bacillati</taxon>
        <taxon>Actinomycetota</taxon>
        <taxon>Actinomycetes</taxon>
        <taxon>Geodermatophilales</taxon>
        <taxon>Antricoccaceae</taxon>
        <taxon>Antricoccus</taxon>
    </lineage>
</organism>
<dbReference type="GO" id="GO:0000287">
    <property type="term" value="F:magnesium ion binding"/>
    <property type="evidence" value="ECO:0007669"/>
    <property type="project" value="TreeGrafter"/>
</dbReference>
<evidence type="ECO:0000259" key="9">
    <source>
        <dbReference type="Pfam" id="PF00291"/>
    </source>
</evidence>
<keyword evidence="11" id="KW-1185">Reference proteome</keyword>
<evidence type="ECO:0000256" key="8">
    <source>
        <dbReference type="ARBA" id="ARBA00031427"/>
    </source>
</evidence>
<accession>A0A2T0ZRW1</accession>
<dbReference type="Proteomes" id="UP000237752">
    <property type="component" value="Unassembled WGS sequence"/>
</dbReference>
<evidence type="ECO:0000313" key="11">
    <source>
        <dbReference type="Proteomes" id="UP000237752"/>
    </source>
</evidence>
<proteinExistence type="inferred from homology"/>
<keyword evidence="5" id="KW-0663">Pyridoxal phosphate</keyword>
<dbReference type="GO" id="GO:0030170">
    <property type="term" value="F:pyridoxal phosphate binding"/>
    <property type="evidence" value="ECO:0007669"/>
    <property type="project" value="TreeGrafter"/>
</dbReference>
<dbReference type="EMBL" id="PVUE01000019">
    <property type="protein sequence ID" value="PRZ39089.1"/>
    <property type="molecule type" value="Genomic_DNA"/>
</dbReference>
<evidence type="ECO:0000256" key="7">
    <source>
        <dbReference type="ARBA" id="ARBA00025527"/>
    </source>
</evidence>
<name>A0A2T0ZRW1_9ACTN</name>
<evidence type="ECO:0000256" key="4">
    <source>
        <dbReference type="ARBA" id="ARBA00012096"/>
    </source>
</evidence>
<comment type="similarity">
    <text evidence="3">Belongs to the serine/threonine dehydratase family.</text>
</comment>
<dbReference type="GO" id="GO:0030378">
    <property type="term" value="F:serine racemase activity"/>
    <property type="evidence" value="ECO:0007669"/>
    <property type="project" value="TreeGrafter"/>
</dbReference>
<dbReference type="PANTHER" id="PTHR43050">
    <property type="entry name" value="SERINE / THREONINE RACEMASE FAMILY MEMBER"/>
    <property type="match status" value="1"/>
</dbReference>
<dbReference type="GO" id="GO:0070179">
    <property type="term" value="P:D-serine biosynthetic process"/>
    <property type="evidence" value="ECO:0007669"/>
    <property type="project" value="TreeGrafter"/>
</dbReference>
<dbReference type="OrthoDB" id="9811476at2"/>
<comment type="caution">
    <text evidence="10">The sequence shown here is derived from an EMBL/GenBank/DDBJ whole genome shotgun (WGS) entry which is preliminary data.</text>
</comment>
<sequence>MELVTIDDIRQAAKRIEGDVVRTSLVPIDGTVDRTLWVKPESLQPIGAFKLRGASNAVAQAVGRTSTVITHSSGNHGQAIAMAAAAHGLRAIVVIPDDAPQIKIDAVRARGAQIVLVPGEERASRVEQLAAQKGALVIAPYDDHDVIAGQGTVGLEIAEDLPELPGGATVLVPVGGGGLLSGVSTALAALRPDVRVVGVEPELAGDAAESFHRHTLIRWPRSRTARTIADGLRSDLADRTFAHIEKYVSDIVTVTEEQIIEACRFLYRRGRLVTEPSGAVATAGFFAHPQVVGDRAVAVISGGNVDPHWYAENVVTSSAPR</sequence>
<dbReference type="GO" id="GO:0018114">
    <property type="term" value="F:threonine racemase activity"/>
    <property type="evidence" value="ECO:0007669"/>
    <property type="project" value="TreeGrafter"/>
</dbReference>
<dbReference type="PANTHER" id="PTHR43050:SF1">
    <property type="entry name" value="SERINE RACEMASE"/>
    <property type="match status" value="1"/>
</dbReference>
<dbReference type="GO" id="GO:0005524">
    <property type="term" value="F:ATP binding"/>
    <property type="evidence" value="ECO:0007669"/>
    <property type="project" value="TreeGrafter"/>
</dbReference>
<dbReference type="Pfam" id="PF00291">
    <property type="entry name" value="PALP"/>
    <property type="match status" value="1"/>
</dbReference>
<dbReference type="InterPro" id="IPR036052">
    <property type="entry name" value="TrpB-like_PALP_sf"/>
</dbReference>
<comment type="function">
    <text evidence="7">Catalyzes the anaerobic formation of alpha-ketobutyrate and ammonia from threonine in a two-step reaction. The first step involved a dehydration of threonine and a production of enamine intermediates (aminocrotonate), which tautomerizes to its imine form (iminobutyrate). Both intermediates are unstable and short-lived. The second step is the nonenzymatic hydrolysis of the enamine/imine intermediates to form 2-ketobutyrate and free ammonia. In the low water environment of the cell, the second step is accelerated by RidA.</text>
</comment>
<evidence type="ECO:0000256" key="5">
    <source>
        <dbReference type="ARBA" id="ARBA00022898"/>
    </source>
</evidence>
<dbReference type="GO" id="GO:0003941">
    <property type="term" value="F:L-serine ammonia-lyase activity"/>
    <property type="evidence" value="ECO:0007669"/>
    <property type="project" value="TreeGrafter"/>
</dbReference>
<comment type="catalytic activity">
    <reaction evidence="1">
        <text>L-threonine = 2-oxobutanoate + NH4(+)</text>
        <dbReference type="Rhea" id="RHEA:22108"/>
        <dbReference type="ChEBI" id="CHEBI:16763"/>
        <dbReference type="ChEBI" id="CHEBI:28938"/>
        <dbReference type="ChEBI" id="CHEBI:57926"/>
        <dbReference type="EC" id="4.3.1.19"/>
    </reaction>
</comment>
<evidence type="ECO:0000256" key="2">
    <source>
        <dbReference type="ARBA" id="ARBA00001933"/>
    </source>
</evidence>
<dbReference type="Gene3D" id="3.40.50.1100">
    <property type="match status" value="2"/>
</dbReference>
<gene>
    <name evidence="10" type="ORF">CLV47_11935</name>
</gene>